<dbReference type="InterPro" id="IPR037914">
    <property type="entry name" value="SpoVT-AbrB_sf"/>
</dbReference>
<evidence type="ECO:0000313" key="11">
    <source>
        <dbReference type="EMBL" id="TGE74092.1"/>
    </source>
</evidence>
<dbReference type="GO" id="GO:2000143">
    <property type="term" value="P:negative regulation of DNA-templated transcription initiation"/>
    <property type="evidence" value="ECO:0007669"/>
    <property type="project" value="TreeGrafter"/>
</dbReference>
<comment type="subcellular location">
    <subcellularLocation>
        <location evidence="7">Cytoplasm</location>
        <location evidence="7">Nucleoid</location>
    </subcellularLocation>
</comment>
<dbReference type="InterPro" id="IPR035642">
    <property type="entry name" value="MraZ_N"/>
</dbReference>
<dbReference type="GO" id="GO:0000976">
    <property type="term" value="F:transcription cis-regulatory region binding"/>
    <property type="evidence" value="ECO:0007669"/>
    <property type="project" value="TreeGrafter"/>
</dbReference>
<evidence type="ECO:0000313" key="12">
    <source>
        <dbReference type="Proteomes" id="UP000297646"/>
    </source>
</evidence>
<evidence type="ECO:0000256" key="3">
    <source>
        <dbReference type="ARBA" id="ARBA00022737"/>
    </source>
</evidence>
<keyword evidence="3" id="KW-0677">Repeat</keyword>
<evidence type="ECO:0000256" key="6">
    <source>
        <dbReference type="ARBA" id="ARBA00023163"/>
    </source>
</evidence>
<comment type="similarity">
    <text evidence="7">Belongs to the MraZ family.</text>
</comment>
<dbReference type="HAMAP" id="MF_01008">
    <property type="entry name" value="MraZ"/>
    <property type="match status" value="1"/>
</dbReference>
<comment type="subunit">
    <text evidence="7">Forms oligomers.</text>
</comment>
<dbReference type="Proteomes" id="UP000808038">
    <property type="component" value="Unassembled WGS sequence"/>
</dbReference>
<dbReference type="RefSeq" id="WP_003608212.1">
    <property type="nucleotide sequence ID" value="NZ_ALXH01000032.1"/>
</dbReference>
<dbReference type="OrthoDB" id="9807753at2"/>
<evidence type="ECO:0000256" key="1">
    <source>
        <dbReference type="ARBA" id="ARBA00013860"/>
    </source>
</evidence>
<dbReference type="GO" id="GO:0005737">
    <property type="term" value="C:cytoplasm"/>
    <property type="evidence" value="ECO:0007669"/>
    <property type="project" value="UniProtKB-UniRule"/>
</dbReference>
<name>A0A0R2F6R2_WEICO</name>
<accession>A0A0R2F6R2</accession>
<dbReference type="InterPro" id="IPR038619">
    <property type="entry name" value="MraZ_sf"/>
</dbReference>
<dbReference type="CDD" id="cd16320">
    <property type="entry name" value="MraZ_N"/>
    <property type="match status" value="1"/>
</dbReference>
<evidence type="ECO:0000256" key="2">
    <source>
        <dbReference type="ARBA" id="ARBA00022490"/>
    </source>
</evidence>
<dbReference type="NCBIfam" id="TIGR00242">
    <property type="entry name" value="division/cell wall cluster transcriptional repressor MraZ"/>
    <property type="match status" value="1"/>
</dbReference>
<dbReference type="Proteomes" id="UP000728106">
    <property type="component" value="Unassembled WGS sequence"/>
</dbReference>
<keyword evidence="5 7" id="KW-0238">DNA-binding</keyword>
<dbReference type="Pfam" id="PF02381">
    <property type="entry name" value="MraZ"/>
    <property type="match status" value="2"/>
</dbReference>
<dbReference type="EMBL" id="PVSN01000021">
    <property type="protein sequence ID" value="TGE74092.1"/>
    <property type="molecule type" value="Genomic_DNA"/>
</dbReference>
<dbReference type="SUPFAM" id="SSF89447">
    <property type="entry name" value="AbrB/MazE/MraZ-like"/>
    <property type="match status" value="1"/>
</dbReference>
<sequence>MFMGTYQHTLDTKNRLIIPAKFRNQLGESFVITRWMDHSLRAYTMQGWEDFSTKINALPETNAKARQFKRFVFGGATEVEFDKQGRVNLSPTLREYANIDKDVTVFGLGDDTFELWSAEKWQAYEEETAENFDDIADGLEDLGF</sequence>
<keyword evidence="6 7" id="KW-0804">Transcription</keyword>
<feature type="domain" description="SpoVT-AbrB" evidence="8">
    <location>
        <begin position="5"/>
        <end position="47"/>
    </location>
</feature>
<evidence type="ECO:0000313" key="10">
    <source>
        <dbReference type="EMBL" id="MBJ7638030.1"/>
    </source>
</evidence>
<dbReference type="PANTHER" id="PTHR34701:SF1">
    <property type="entry name" value="TRANSCRIPTIONAL REGULATOR MRAZ"/>
    <property type="match status" value="1"/>
</dbReference>
<reference evidence="9" key="2">
    <citation type="submission" date="2020-02" db="EMBL/GenBank/DDBJ databases">
        <authorList>
            <person name="Fontana A."/>
            <person name="Patrone V."/>
            <person name="Morelli L."/>
        </authorList>
    </citation>
    <scope>NUCLEOTIDE SEQUENCE</scope>
    <source>
        <strain evidence="9">CCUG 30943</strain>
        <strain evidence="10">CCUG 43002</strain>
    </source>
</reference>
<dbReference type="InterPro" id="IPR020603">
    <property type="entry name" value="MraZ_dom"/>
</dbReference>
<dbReference type="STRING" id="1583.IV69_GL001079"/>
<dbReference type="PANTHER" id="PTHR34701">
    <property type="entry name" value="TRANSCRIPTIONAL REGULATOR MRAZ"/>
    <property type="match status" value="1"/>
</dbReference>
<keyword evidence="4 7" id="KW-0805">Transcription regulation</keyword>
<dbReference type="InterPro" id="IPR007159">
    <property type="entry name" value="SpoVT-AbrB_dom"/>
</dbReference>
<keyword evidence="13" id="KW-1185">Reference proteome</keyword>
<protein>
    <recommendedName>
        <fullName evidence="1 7">Transcriptional regulator MraZ</fullName>
    </recommendedName>
</protein>
<evidence type="ECO:0000256" key="5">
    <source>
        <dbReference type="ARBA" id="ARBA00023125"/>
    </source>
</evidence>
<dbReference type="Gene3D" id="3.40.1550.20">
    <property type="entry name" value="Transcriptional regulator MraZ domain"/>
    <property type="match status" value="1"/>
</dbReference>
<dbReference type="InterPro" id="IPR003444">
    <property type="entry name" value="MraZ"/>
</dbReference>
<dbReference type="EMBL" id="JAAOCX010000001">
    <property type="protein sequence ID" value="MBJ7631559.1"/>
    <property type="molecule type" value="Genomic_DNA"/>
</dbReference>
<dbReference type="GO" id="GO:0003700">
    <property type="term" value="F:DNA-binding transcription factor activity"/>
    <property type="evidence" value="ECO:0007669"/>
    <property type="project" value="UniProtKB-UniRule"/>
</dbReference>
<dbReference type="AlphaFoldDB" id="A0A0R2F6R2"/>
<dbReference type="CDD" id="cd16321">
    <property type="entry name" value="MraZ_C"/>
    <property type="match status" value="1"/>
</dbReference>
<reference evidence="11 12" key="1">
    <citation type="submission" date="2018-03" db="EMBL/GenBank/DDBJ databases">
        <title>Genome sequencing of Weissella confusa isolates.</title>
        <authorList>
            <person name="Kajala I."/>
            <person name="Baruah R."/>
            <person name="Bergsveinson J."/>
            <person name="Juvonen R."/>
            <person name="Ziola B."/>
        </authorList>
    </citation>
    <scope>NUCLEOTIDE SEQUENCE [LARGE SCALE GENOMIC DNA]</scope>
    <source>
        <strain evidence="11 12">VTT E-062653</strain>
    </source>
</reference>
<dbReference type="InterPro" id="IPR035644">
    <property type="entry name" value="MraZ_C"/>
</dbReference>
<dbReference type="GeneID" id="57978482"/>
<dbReference type="Proteomes" id="UP000297646">
    <property type="component" value="Unassembled WGS sequence"/>
</dbReference>
<evidence type="ECO:0000313" key="9">
    <source>
        <dbReference type="EMBL" id="MBJ7631559.1"/>
    </source>
</evidence>
<feature type="domain" description="SpoVT-AbrB" evidence="8">
    <location>
        <begin position="76"/>
        <end position="120"/>
    </location>
</feature>
<evidence type="ECO:0000313" key="13">
    <source>
        <dbReference type="Proteomes" id="UP000728106"/>
    </source>
</evidence>
<evidence type="ECO:0000256" key="7">
    <source>
        <dbReference type="HAMAP-Rule" id="MF_01008"/>
    </source>
</evidence>
<organism evidence="11 12">
    <name type="scientific">Weissella confusa</name>
    <name type="common">Lactobacillus confusus</name>
    <dbReference type="NCBI Taxonomy" id="1583"/>
    <lineage>
        <taxon>Bacteria</taxon>
        <taxon>Bacillati</taxon>
        <taxon>Bacillota</taxon>
        <taxon>Bacilli</taxon>
        <taxon>Lactobacillales</taxon>
        <taxon>Lactobacillaceae</taxon>
        <taxon>Weissella</taxon>
    </lineage>
</organism>
<dbReference type="PROSITE" id="PS51740">
    <property type="entry name" value="SPOVT_ABRB"/>
    <property type="match status" value="2"/>
</dbReference>
<evidence type="ECO:0000256" key="4">
    <source>
        <dbReference type="ARBA" id="ARBA00023015"/>
    </source>
</evidence>
<reference evidence="9 13" key="3">
    <citation type="journal article" date="2021" name="Int. J. Food Microbiol.">
        <title>Safety demonstration of a microbial species for use in the food chain: Weissella confusa.</title>
        <authorList>
            <person name="Bourdichon F."/>
            <person name="Patrone V."/>
            <person name="Fontana A."/>
            <person name="Milani G."/>
            <person name="Morelli L."/>
        </authorList>
    </citation>
    <scope>NUCLEOTIDE SEQUENCE [LARGE SCALE GENOMIC DNA]</scope>
    <source>
        <strain evidence="9">CCUG 30943</strain>
        <strain evidence="10 13">CCUG 43002</strain>
    </source>
</reference>
<proteinExistence type="inferred from homology"/>
<dbReference type="GO" id="GO:0009295">
    <property type="term" value="C:nucleoid"/>
    <property type="evidence" value="ECO:0007669"/>
    <property type="project" value="UniProtKB-SubCell"/>
</dbReference>
<keyword evidence="2 7" id="KW-0963">Cytoplasm</keyword>
<evidence type="ECO:0000259" key="8">
    <source>
        <dbReference type="PROSITE" id="PS51740"/>
    </source>
</evidence>
<comment type="caution">
    <text evidence="11">The sequence shown here is derived from an EMBL/GenBank/DDBJ whole genome shotgun (WGS) entry which is preliminary data.</text>
</comment>
<dbReference type="EMBL" id="JAAOCP010000001">
    <property type="protein sequence ID" value="MBJ7638030.1"/>
    <property type="molecule type" value="Genomic_DNA"/>
</dbReference>
<gene>
    <name evidence="7 9" type="primary">mraZ</name>
    <name evidence="11" type="ORF">C6P11_03745</name>
    <name evidence="10" type="ORF">HAU20_01155</name>
    <name evidence="9" type="ORF">HAU43_00320</name>
</gene>